<accession>A0A815WN94</accession>
<comment type="caution">
    <text evidence="3">The sequence shown here is derived from an EMBL/GenBank/DDBJ whole genome shotgun (WGS) entry which is preliminary data.</text>
</comment>
<evidence type="ECO:0000256" key="1">
    <source>
        <dbReference type="ARBA" id="ARBA00008455"/>
    </source>
</evidence>
<dbReference type="PANTHER" id="PTHR12411">
    <property type="entry name" value="CYSTEINE PROTEASE FAMILY C1-RELATED"/>
    <property type="match status" value="1"/>
</dbReference>
<dbReference type="Pfam" id="PF00112">
    <property type="entry name" value="Peptidase_C1"/>
    <property type="match status" value="1"/>
</dbReference>
<dbReference type="InterPro" id="IPR013128">
    <property type="entry name" value="Peptidase_C1A"/>
</dbReference>
<dbReference type="GO" id="GO:0008234">
    <property type="term" value="F:cysteine-type peptidase activity"/>
    <property type="evidence" value="ECO:0007669"/>
    <property type="project" value="InterPro"/>
</dbReference>
<dbReference type="EMBL" id="CAJOBH010001754">
    <property type="protein sequence ID" value="CAF3871740.1"/>
    <property type="molecule type" value="Genomic_DNA"/>
</dbReference>
<gene>
    <name evidence="4" type="ORF">BYL167_LOCUS6956</name>
    <name evidence="3" type="ORF">CJN711_LOCUS30201</name>
</gene>
<sequence length="280" mass="33051">MKYFNFEHENRKAADENDEISRVMRPISFPKHRLSRSVDLRPWMTHIAYQGDMNTCCANAFAGICEYLIKRAIRRDIDISRLFIYYNGQIIGQKTHNVRDDGVYQRDIALGLRKYGLCQEKTWRYEVYNLNKEPSSKAYLEANRWTVIPLRILFHIKAIEICLHNQIPVLIDIILIDQARRNIQINPGYLSVPSENNALINQSYFHTVVLVGYNRDKKYFIGRNSWGTGWGHEGYFYLPYDYLNDNRLVNSTDGLWTILKIIRRKSKLPTLRQFALTSYQ</sequence>
<dbReference type="AlphaFoldDB" id="A0A815WN94"/>
<dbReference type="Proteomes" id="UP000663855">
    <property type="component" value="Unassembled WGS sequence"/>
</dbReference>
<comment type="similarity">
    <text evidence="1">Belongs to the peptidase C1 family.</text>
</comment>
<protein>
    <recommendedName>
        <fullName evidence="2">Peptidase C1A papain C-terminal domain-containing protein</fullName>
    </recommendedName>
</protein>
<evidence type="ECO:0000259" key="2">
    <source>
        <dbReference type="Pfam" id="PF00112"/>
    </source>
</evidence>
<dbReference type="Proteomes" id="UP000681967">
    <property type="component" value="Unassembled WGS sequence"/>
</dbReference>
<dbReference type="SUPFAM" id="SSF54001">
    <property type="entry name" value="Cysteine proteinases"/>
    <property type="match status" value="1"/>
</dbReference>
<dbReference type="InterPro" id="IPR038765">
    <property type="entry name" value="Papain-like_cys_pep_sf"/>
</dbReference>
<reference evidence="3" key="1">
    <citation type="submission" date="2021-02" db="EMBL/GenBank/DDBJ databases">
        <authorList>
            <person name="Nowell W R."/>
        </authorList>
    </citation>
    <scope>NUCLEOTIDE SEQUENCE</scope>
</reference>
<name>A0A815WN94_9BILA</name>
<dbReference type="InterPro" id="IPR000668">
    <property type="entry name" value="Peptidase_C1A_C"/>
</dbReference>
<evidence type="ECO:0000313" key="4">
    <source>
        <dbReference type="EMBL" id="CAF3871740.1"/>
    </source>
</evidence>
<dbReference type="GO" id="GO:0006508">
    <property type="term" value="P:proteolysis"/>
    <property type="evidence" value="ECO:0007669"/>
    <property type="project" value="InterPro"/>
</dbReference>
<evidence type="ECO:0000313" key="3">
    <source>
        <dbReference type="EMBL" id="CAF1548153.1"/>
    </source>
</evidence>
<dbReference type="Gene3D" id="3.90.70.10">
    <property type="entry name" value="Cysteine proteinases"/>
    <property type="match status" value="1"/>
</dbReference>
<evidence type="ECO:0000313" key="5">
    <source>
        <dbReference type="Proteomes" id="UP000663855"/>
    </source>
</evidence>
<dbReference type="EMBL" id="CAJNOV010014367">
    <property type="protein sequence ID" value="CAF1548153.1"/>
    <property type="molecule type" value="Genomic_DNA"/>
</dbReference>
<organism evidence="3 5">
    <name type="scientific">Rotaria magnacalcarata</name>
    <dbReference type="NCBI Taxonomy" id="392030"/>
    <lineage>
        <taxon>Eukaryota</taxon>
        <taxon>Metazoa</taxon>
        <taxon>Spiralia</taxon>
        <taxon>Gnathifera</taxon>
        <taxon>Rotifera</taxon>
        <taxon>Eurotatoria</taxon>
        <taxon>Bdelloidea</taxon>
        <taxon>Philodinida</taxon>
        <taxon>Philodinidae</taxon>
        <taxon>Rotaria</taxon>
    </lineage>
</organism>
<proteinExistence type="inferred from homology"/>
<feature type="domain" description="Peptidase C1A papain C-terminal" evidence="2">
    <location>
        <begin position="112"/>
        <end position="239"/>
    </location>
</feature>
<dbReference type="CDD" id="cd02619">
    <property type="entry name" value="Peptidase_C1"/>
    <property type="match status" value="1"/>
</dbReference>